<keyword evidence="1" id="KW-0472">Membrane</keyword>
<organism evidence="2 3">
    <name type="scientific">Hallella multisaccharivorax DSM 17128</name>
    <dbReference type="NCBI Taxonomy" id="688246"/>
    <lineage>
        <taxon>Bacteria</taxon>
        <taxon>Pseudomonadati</taxon>
        <taxon>Bacteroidota</taxon>
        <taxon>Bacteroidia</taxon>
        <taxon>Bacteroidales</taxon>
        <taxon>Prevotellaceae</taxon>
        <taxon>Hallella</taxon>
    </lineage>
</organism>
<dbReference type="HOGENOM" id="CLU_601112_0_0_10"/>
<reference evidence="3" key="1">
    <citation type="journal article" date="2011" name="Stand. Genomic Sci.">
        <title>Non-contiguous finished genome sequence of the opportunistic oral pathogen Prevotella multisaccharivorax type strain (PPPA20).</title>
        <authorList>
            <person name="Pati A."/>
            <person name="Gronow S."/>
            <person name="Lu M."/>
            <person name="Lapidus A."/>
            <person name="Nolan M."/>
            <person name="Lucas S."/>
            <person name="Hammon N."/>
            <person name="Deshpande S."/>
            <person name="Cheng J.F."/>
            <person name="Tapia R."/>
            <person name="Han C."/>
            <person name="Goodwin L."/>
            <person name="Pitluck S."/>
            <person name="Liolios K."/>
            <person name="Pagani I."/>
            <person name="Mavromatis K."/>
            <person name="Mikhailova N."/>
            <person name="Huntemann M."/>
            <person name="Chen A."/>
            <person name="Palaniappan K."/>
            <person name="Land M."/>
            <person name="Hauser L."/>
            <person name="Detter J.C."/>
            <person name="Brambilla E.M."/>
            <person name="Rohde M."/>
            <person name="Goker M."/>
            <person name="Woyke T."/>
            <person name="Bristow J."/>
            <person name="Eisen J.A."/>
            <person name="Markowitz V."/>
            <person name="Hugenholtz P."/>
            <person name="Kyrpides N.C."/>
            <person name="Klenk H.P."/>
            <person name="Ivanova N."/>
        </authorList>
    </citation>
    <scope>NUCLEOTIDE SEQUENCE [LARGE SCALE GENOMIC DNA]</scope>
    <source>
        <strain evidence="3">DSM 17128</strain>
    </source>
</reference>
<evidence type="ECO:0000256" key="1">
    <source>
        <dbReference type="SAM" id="Phobius"/>
    </source>
</evidence>
<dbReference type="Proteomes" id="UP000002772">
    <property type="component" value="Unassembled WGS sequence"/>
</dbReference>
<keyword evidence="1" id="KW-1133">Transmembrane helix</keyword>
<dbReference type="OrthoDB" id="1081992at2"/>
<accession>F8NBZ6</accession>
<dbReference type="InterPro" id="IPR032276">
    <property type="entry name" value="DUF4836"/>
</dbReference>
<dbReference type="PROSITE" id="PS51257">
    <property type="entry name" value="PROKAR_LIPOPROTEIN"/>
    <property type="match status" value="1"/>
</dbReference>
<name>F8NBZ6_9BACT</name>
<dbReference type="Pfam" id="PF16120">
    <property type="entry name" value="DUF4836"/>
    <property type="match status" value="1"/>
</dbReference>
<protein>
    <recommendedName>
        <fullName evidence="4">DUF4836 family protein</fullName>
    </recommendedName>
</protein>
<gene>
    <name evidence="2" type="ORF">Premu_1550</name>
</gene>
<feature type="transmembrane region" description="Helical" evidence="1">
    <location>
        <begin position="7"/>
        <end position="25"/>
    </location>
</feature>
<evidence type="ECO:0008006" key="4">
    <source>
        <dbReference type="Google" id="ProtNLM"/>
    </source>
</evidence>
<dbReference type="AlphaFoldDB" id="F8NBZ6"/>
<dbReference type="eggNOG" id="ENOG50332SD">
    <property type="taxonomic scope" value="Bacteria"/>
</dbReference>
<keyword evidence="3" id="KW-1185">Reference proteome</keyword>
<evidence type="ECO:0000313" key="3">
    <source>
        <dbReference type="Proteomes" id="UP000002772"/>
    </source>
</evidence>
<sequence length="454" mass="49513">MNIKRHVRITTLPIIIGVFVLVVFFSSCSGNNYLNAIPAESQMLIRLNTTRLSGAKSPLILKTLLHVKNVDATGIDLSQDVYFFEDPQGNFGLCAKVNSDSKLEGALTKAGLSLKKRRDYRFAALPSNWVLGFSDDVLLMMGPVVPAAQDDLITLMARYLSSDEDQGIKSSPMYSTVDSIDAPMALVTQANALPEQFVAPFTMGAPKNTDPSDIILAAAMEVKNNRLLMHGKTLSYKKSINTAIQRAAKVYRPIKGNYIKAMSQDDVLGLFLNVDGKQFHQLMIQNQAVTAMLAGINTAIDMDNIIKSVDGDLTLVTSSLGKDNLHLMMAARLSGAPWLADVDYWKQSVPSGGHIGDWGKNCYYYTGNGTTYYFGVTPDMQYMSGGSPEEARLSITASPKPLPSDLQSLVKGTRFAMVVNFRALGNDKAAAVISLLKPLPLFGDINTIVYTMDK</sequence>
<dbReference type="EMBL" id="GL945017">
    <property type="protein sequence ID" value="EGN56963.1"/>
    <property type="molecule type" value="Genomic_DNA"/>
</dbReference>
<dbReference type="STRING" id="688246.Premu_1550"/>
<evidence type="ECO:0000313" key="2">
    <source>
        <dbReference type="EMBL" id="EGN56963.1"/>
    </source>
</evidence>
<proteinExistence type="predicted"/>
<keyword evidence="1" id="KW-0812">Transmembrane</keyword>